<evidence type="ECO:0000256" key="5">
    <source>
        <dbReference type="PIRNR" id="PIRNR000185"/>
    </source>
</evidence>
<dbReference type="InterPro" id="IPR006095">
    <property type="entry name" value="Glu/Leu/Phe/Val/Trp_DH"/>
</dbReference>
<keyword evidence="9" id="KW-1185">Reference proteome</keyword>
<dbReference type="PANTHER" id="PTHR43571">
    <property type="entry name" value="NADP-SPECIFIC GLUTAMATE DEHYDROGENASE 1-RELATED"/>
    <property type="match status" value="1"/>
</dbReference>
<dbReference type="InterPro" id="IPR014362">
    <property type="entry name" value="Glu_DH"/>
</dbReference>
<evidence type="ECO:0000256" key="3">
    <source>
        <dbReference type="ARBA" id="ARBA00012896"/>
    </source>
</evidence>
<evidence type="ECO:0000256" key="4">
    <source>
        <dbReference type="ARBA" id="ARBA00023002"/>
    </source>
</evidence>
<evidence type="ECO:0000313" key="8">
    <source>
        <dbReference type="EMBL" id="UUI05365.1"/>
    </source>
</evidence>
<feature type="domain" description="Glutamate/phenylalanine/leucine/valine/L-tryptophan dehydrogenase C-terminal" evidence="7">
    <location>
        <begin position="218"/>
        <end position="458"/>
    </location>
</feature>
<dbReference type="Gene3D" id="3.40.50.720">
    <property type="entry name" value="NAD(P)-binding Rossmann-like Domain"/>
    <property type="match status" value="1"/>
</dbReference>
<accession>A0ABY5K000</accession>
<dbReference type="SMART" id="SM00839">
    <property type="entry name" value="ELFV_dehydrog"/>
    <property type="match status" value="1"/>
</dbReference>
<dbReference type="PANTHER" id="PTHR43571:SF1">
    <property type="entry name" value="NADP-SPECIFIC GLUTAMATE DEHYDROGENASE 1-RELATED"/>
    <property type="match status" value="1"/>
</dbReference>
<dbReference type="Pfam" id="PF02812">
    <property type="entry name" value="ELFV_dehydrog_N"/>
    <property type="match status" value="1"/>
</dbReference>
<evidence type="ECO:0000259" key="7">
    <source>
        <dbReference type="SMART" id="SM00839"/>
    </source>
</evidence>
<dbReference type="PIRSF" id="PIRSF000185">
    <property type="entry name" value="Glu_DH"/>
    <property type="match status" value="1"/>
</dbReference>
<dbReference type="InterPro" id="IPR036291">
    <property type="entry name" value="NAD(P)-bd_dom_sf"/>
</dbReference>
<dbReference type="Proteomes" id="UP001059773">
    <property type="component" value="Chromosome"/>
</dbReference>
<dbReference type="InterPro" id="IPR050724">
    <property type="entry name" value="Glu_Leu_Phe_Val_DH"/>
</dbReference>
<comment type="similarity">
    <text evidence="1 5 6">Belongs to the Glu/Leu/Phe/Val dehydrogenases family.</text>
</comment>
<dbReference type="GO" id="GO:0004354">
    <property type="term" value="F:glutamate dehydrogenase (NADP+) activity"/>
    <property type="evidence" value="ECO:0007669"/>
    <property type="project" value="UniProtKB-EC"/>
</dbReference>
<dbReference type="SUPFAM" id="SSF51735">
    <property type="entry name" value="NAD(P)-binding Rossmann-fold domains"/>
    <property type="match status" value="1"/>
</dbReference>
<dbReference type="CDD" id="cd05313">
    <property type="entry name" value="NAD_bind_2_Glu_DH"/>
    <property type="match status" value="1"/>
</dbReference>
<comment type="subunit">
    <text evidence="2">Homohexamer.</text>
</comment>
<evidence type="ECO:0000256" key="2">
    <source>
        <dbReference type="ARBA" id="ARBA00011643"/>
    </source>
</evidence>
<dbReference type="NCBIfam" id="NF006929">
    <property type="entry name" value="PRK09414.1"/>
    <property type="match status" value="1"/>
</dbReference>
<dbReference type="InterPro" id="IPR006097">
    <property type="entry name" value="Glu/Leu/Phe/Val/Trp_DH_dimer"/>
</dbReference>
<dbReference type="InterPro" id="IPR046346">
    <property type="entry name" value="Aminoacid_DH-like_N_sf"/>
</dbReference>
<protein>
    <recommendedName>
        <fullName evidence="3 5">Glutamate dehydrogenase</fullName>
    </recommendedName>
</protein>
<dbReference type="Pfam" id="PF00208">
    <property type="entry name" value="ELFV_dehydrog"/>
    <property type="match status" value="1"/>
</dbReference>
<dbReference type="PRINTS" id="PR00082">
    <property type="entry name" value="GLFDHDRGNASE"/>
</dbReference>
<dbReference type="InterPro" id="IPR033922">
    <property type="entry name" value="NAD_bind_Glu_DH"/>
</dbReference>
<dbReference type="Gene3D" id="3.40.50.10860">
    <property type="entry name" value="Leucine Dehydrogenase, chain A, domain 1"/>
    <property type="match status" value="1"/>
</dbReference>
<proteinExistence type="inferred from homology"/>
<evidence type="ECO:0000256" key="1">
    <source>
        <dbReference type="ARBA" id="ARBA00006382"/>
    </source>
</evidence>
<dbReference type="RefSeq" id="WP_256710227.1">
    <property type="nucleotide sequence ID" value="NZ_CP101914.1"/>
</dbReference>
<dbReference type="Gene3D" id="1.10.285.10">
    <property type="entry name" value="Glutamate Dehydrogenase, chain A, domain 3"/>
    <property type="match status" value="2"/>
</dbReference>
<evidence type="ECO:0000256" key="6">
    <source>
        <dbReference type="RuleBase" id="RU004417"/>
    </source>
</evidence>
<dbReference type="EMBL" id="CP101914">
    <property type="protein sequence ID" value="UUI05365.1"/>
    <property type="molecule type" value="Genomic_DNA"/>
</dbReference>
<sequence length="460" mass="50365">MIETMENKLQNNHRTAKEYVQEVYEELKNRNSHETEFLQAVEEIVESLEGVFEKHPKYMELGILERIVEPERLIAFRVPWVDDEGKIQVNRGYRVQFSSAIGPYKGGLRFHPTVNTSIIKFLGFEQIFKNSLTGQPIGGGKGGSDFDPKGKSDLEIMRFCQSFMSELSRHIGPDTDVPAGDIGVGAREVGYLYGQYKKMKGAVEPGVLTGKGLGFGGSLARKEATGYGTVYFVQEMLKDHGQDFSGKTVVVSGSGNVSIYAMEKAAEFGAKVVACSDSNGYIHDKNGIDVELVKQIKEVDRDRINIYLETYPNAEYVANGSVWEIPCEVALPCATQNEIDEETAKTLIKNGVIAVGEGANMPSSLEAINQFLENNVLFAPAKAANAGGVAVSALEMAQNSSRVAWSFEKVDEKLQDIMRNIYQNSIQAANEYGKPGNLVAGANIAGFLKVADAMVEQGII</sequence>
<dbReference type="InterPro" id="IPR006096">
    <property type="entry name" value="Glu/Leu/Phe/Val/Trp_DH_C"/>
</dbReference>
<dbReference type="SUPFAM" id="SSF53223">
    <property type="entry name" value="Aminoacid dehydrogenase-like, N-terminal domain"/>
    <property type="match status" value="1"/>
</dbReference>
<name>A0ABY5K000_9BACI</name>
<keyword evidence="4 5" id="KW-0560">Oxidoreductase</keyword>
<organism evidence="8 9">
    <name type="scientific">Oceanobacillus jeddahense</name>
    <dbReference type="NCBI Taxonomy" id="1462527"/>
    <lineage>
        <taxon>Bacteria</taxon>
        <taxon>Bacillati</taxon>
        <taxon>Bacillota</taxon>
        <taxon>Bacilli</taxon>
        <taxon>Bacillales</taxon>
        <taxon>Bacillaceae</taxon>
        <taxon>Oceanobacillus</taxon>
    </lineage>
</organism>
<gene>
    <name evidence="8" type="primary">gdhA</name>
    <name evidence="8" type="ORF">NP439_12275</name>
</gene>
<evidence type="ECO:0000313" key="9">
    <source>
        <dbReference type="Proteomes" id="UP001059773"/>
    </source>
</evidence>
<reference evidence="8" key="1">
    <citation type="submission" date="2022-07" db="EMBL/GenBank/DDBJ databases">
        <title>FELIX.</title>
        <authorList>
            <person name="Wan K.H."/>
            <person name="Park S."/>
            <person name="Lawrence Q."/>
            <person name="Eichenberger J.P."/>
            <person name="Booth B.W."/>
            <person name="Piaggio A.J."/>
            <person name="Chandler J.C."/>
            <person name="Franklin A.B."/>
            <person name="Celniker S.E."/>
        </authorList>
    </citation>
    <scope>NUCLEOTIDE SEQUENCE</scope>
    <source>
        <strain evidence="8">QA-1986 374</strain>
    </source>
</reference>